<keyword evidence="2" id="KW-0808">Transferase</keyword>
<dbReference type="KEGG" id="huw:FPZ11_06665"/>
<dbReference type="RefSeq" id="WP_146322750.1">
    <property type="nucleotide sequence ID" value="NZ_CP042305.1"/>
</dbReference>
<keyword evidence="3" id="KW-1185">Reference proteome</keyword>
<dbReference type="SUPFAM" id="SSF81301">
    <property type="entry name" value="Nucleotidyltransferase"/>
    <property type="match status" value="1"/>
</dbReference>
<evidence type="ECO:0000313" key="2">
    <source>
        <dbReference type="EMBL" id="QDZ16746.1"/>
    </source>
</evidence>
<protein>
    <submittedName>
        <fullName evidence="2">GTP pyrophosphokinase family protein</fullName>
    </submittedName>
</protein>
<accession>A0A5B8M8J9</accession>
<organism evidence="2 3">
    <name type="scientific">Humibacter ginsenosidimutans</name>
    <dbReference type="NCBI Taxonomy" id="2599293"/>
    <lineage>
        <taxon>Bacteria</taxon>
        <taxon>Bacillati</taxon>
        <taxon>Actinomycetota</taxon>
        <taxon>Actinomycetes</taxon>
        <taxon>Micrococcales</taxon>
        <taxon>Microbacteriaceae</taxon>
        <taxon>Humibacter</taxon>
    </lineage>
</organism>
<dbReference type="InterPro" id="IPR043519">
    <property type="entry name" value="NT_sf"/>
</dbReference>
<proteinExistence type="predicted"/>
<dbReference type="InterPro" id="IPR052366">
    <property type="entry name" value="GTP_Pyrophosphokinase"/>
</dbReference>
<dbReference type="OrthoDB" id="9789634at2"/>
<dbReference type="PANTHER" id="PTHR47837">
    <property type="entry name" value="GTP PYROPHOSPHOKINASE YJBM"/>
    <property type="match status" value="1"/>
</dbReference>
<dbReference type="GO" id="GO:0016301">
    <property type="term" value="F:kinase activity"/>
    <property type="evidence" value="ECO:0007669"/>
    <property type="project" value="UniProtKB-KW"/>
</dbReference>
<name>A0A5B8M8J9_9MICO</name>
<dbReference type="EMBL" id="CP042305">
    <property type="protein sequence ID" value="QDZ16746.1"/>
    <property type="molecule type" value="Genomic_DNA"/>
</dbReference>
<dbReference type="Gene3D" id="1.10.287.860">
    <property type="entry name" value="Nucleotidyltransferase"/>
    <property type="match status" value="1"/>
</dbReference>
<gene>
    <name evidence="2" type="ORF">FPZ11_06665</name>
</gene>
<dbReference type="AlphaFoldDB" id="A0A5B8M8J9"/>
<dbReference type="Gene3D" id="3.30.460.10">
    <property type="entry name" value="Beta Polymerase, domain 2"/>
    <property type="match status" value="1"/>
</dbReference>
<feature type="domain" description="RelA/SpoT" evidence="1">
    <location>
        <begin position="44"/>
        <end position="167"/>
    </location>
</feature>
<evidence type="ECO:0000313" key="3">
    <source>
        <dbReference type="Proteomes" id="UP000320216"/>
    </source>
</evidence>
<dbReference type="Pfam" id="PF04607">
    <property type="entry name" value="RelA_SpoT"/>
    <property type="match status" value="1"/>
</dbReference>
<dbReference type="PANTHER" id="PTHR47837:SF2">
    <property type="entry name" value="GTP PYROPHOSPHOKINASE YWAC"/>
    <property type="match status" value="1"/>
</dbReference>
<dbReference type="InterPro" id="IPR007685">
    <property type="entry name" value="RelA_SpoT"/>
</dbReference>
<dbReference type="Proteomes" id="UP000320216">
    <property type="component" value="Chromosome"/>
</dbReference>
<dbReference type="SMART" id="SM00954">
    <property type="entry name" value="RelA_SpoT"/>
    <property type="match status" value="1"/>
</dbReference>
<reference evidence="2 3" key="1">
    <citation type="submission" date="2019-07" db="EMBL/GenBank/DDBJ databases">
        <title>Full genome sequence of Humibacter sp. WJ7-1.</title>
        <authorList>
            <person name="Im W.-T."/>
        </authorList>
    </citation>
    <scope>NUCLEOTIDE SEQUENCE [LARGE SCALE GENOMIC DNA]</scope>
    <source>
        <strain evidence="2 3">WJ7-1</strain>
    </source>
</reference>
<dbReference type="CDD" id="cd05399">
    <property type="entry name" value="NT_Rel-Spo_like"/>
    <property type="match status" value="1"/>
</dbReference>
<dbReference type="GO" id="GO:0015969">
    <property type="term" value="P:guanosine tetraphosphate metabolic process"/>
    <property type="evidence" value="ECO:0007669"/>
    <property type="project" value="InterPro"/>
</dbReference>
<evidence type="ECO:0000259" key="1">
    <source>
        <dbReference type="SMART" id="SM00954"/>
    </source>
</evidence>
<keyword evidence="2" id="KW-0418">Kinase</keyword>
<sequence length="208" mass="23674">MRDEFDRFLLRYRSGLSEIETKLAILRDEFSLVDGYNPIESISCRVKTVEGVLEKATRKGIDLDLDAIKDGLSDIAGVRVICSFVSDVYRIVDLLTSQSDITVLEVKDYIANPKPNGYRSLHVILEVPVFLSAGPEPVRVEVQFRTIAMDFWASLEHKTYYKYDTQVPQHLIDGLTEAAETASHLDSTMERLHHEVRSYRPPARTLDV</sequence>